<reference evidence="1" key="1">
    <citation type="submission" date="2020-04" db="EMBL/GenBank/DDBJ databases">
        <title>A chromosome-scale assembly and high-density genetic map of the yellow drum (Nibea albiflora) genome.</title>
        <authorList>
            <person name="Xu D."/>
            <person name="Zhang W."/>
            <person name="Chen R."/>
            <person name="Tan P."/>
            <person name="Wang L."/>
            <person name="Song H."/>
            <person name="Tian L."/>
            <person name="Zhu Q."/>
            <person name="Wang B."/>
        </authorList>
    </citation>
    <scope>NUCLEOTIDE SEQUENCE</scope>
    <source>
        <strain evidence="1">ZJHYS-2018</strain>
    </source>
</reference>
<gene>
    <name evidence="1" type="ORF">GBF38_013497</name>
</gene>
<keyword evidence="2" id="KW-1185">Reference proteome</keyword>
<proteinExistence type="predicted"/>
<evidence type="ECO:0000313" key="2">
    <source>
        <dbReference type="Proteomes" id="UP000805704"/>
    </source>
</evidence>
<protein>
    <submittedName>
        <fullName evidence="1">Uncharacterized protein</fullName>
    </submittedName>
</protein>
<name>A0ACB7EZW4_NIBAL</name>
<evidence type="ECO:0000313" key="1">
    <source>
        <dbReference type="EMBL" id="KAG8007807.1"/>
    </source>
</evidence>
<dbReference type="Proteomes" id="UP000805704">
    <property type="component" value="Chromosome 2"/>
</dbReference>
<accession>A0ACB7EZW4</accession>
<dbReference type="EMBL" id="CM024790">
    <property type="protein sequence ID" value="KAG8007807.1"/>
    <property type="molecule type" value="Genomic_DNA"/>
</dbReference>
<comment type="caution">
    <text evidence="1">The sequence shown here is derived from an EMBL/GenBank/DDBJ whole genome shotgun (WGS) entry which is preliminary data.</text>
</comment>
<organism evidence="1 2">
    <name type="scientific">Nibea albiflora</name>
    <name type="common">Yellow drum</name>
    <name type="synonym">Corvina albiflora</name>
    <dbReference type="NCBI Taxonomy" id="240163"/>
    <lineage>
        <taxon>Eukaryota</taxon>
        <taxon>Metazoa</taxon>
        <taxon>Chordata</taxon>
        <taxon>Craniata</taxon>
        <taxon>Vertebrata</taxon>
        <taxon>Euteleostomi</taxon>
        <taxon>Actinopterygii</taxon>
        <taxon>Neopterygii</taxon>
        <taxon>Teleostei</taxon>
        <taxon>Neoteleostei</taxon>
        <taxon>Acanthomorphata</taxon>
        <taxon>Eupercaria</taxon>
        <taxon>Sciaenidae</taxon>
        <taxon>Nibea</taxon>
    </lineage>
</organism>
<sequence length="397" mass="43565">MKTSSSGSGTCEVSHRKSKVCRHAEDDAMSEVLTIDAILFGLLVFSGILGNILVIHVVLLSAVESPSRKLPPSDTILVHLSLANLLTSLFRTVPIFVSDLGLDVTLSPGWCRVFMLLWVWWRAVGCWVTLALSLFHCTTLRRQHVAFGPLAHQRERRRVWIALAVVWGANLVFSIPALVYSTHVHGNATVELMVISCTTRPLLGCIWEFPTIEQGSAFASTSLALNEVLPLVLMVGTNLATLHALAKHIRAVTSGGESGGTHGELDKHVSTERKAAHVIMSLVSLFVVCWALQVAAVTYYNHDGGHHAEGLLTVSHFSASLFVGFSPMVVALGHGKLRRRIMSMILGWSKILKCHKKHAQDEGKSPKTEGKRGKQTIFVVQKDCKVIKVEEKVKRNK</sequence>